<evidence type="ECO:0000313" key="8">
    <source>
        <dbReference type="EMBL" id="ABG52659.1"/>
    </source>
</evidence>
<evidence type="ECO:0000256" key="1">
    <source>
        <dbReference type="ARBA" id="ARBA00000085"/>
    </source>
</evidence>
<keyword evidence="5" id="KW-0902">Two-component regulatory system</keyword>
<evidence type="ECO:0000259" key="7">
    <source>
        <dbReference type="PROSITE" id="PS50109"/>
    </source>
</evidence>
<dbReference type="Gene3D" id="1.10.287.130">
    <property type="match status" value="1"/>
</dbReference>
<dbReference type="Pfam" id="PF02518">
    <property type="entry name" value="HATPase_c"/>
    <property type="match status" value="1"/>
</dbReference>
<comment type="catalytic activity">
    <reaction evidence="1">
        <text>ATP + protein L-histidine = ADP + protein N-phospho-L-histidine.</text>
        <dbReference type="EC" id="2.7.13.3"/>
    </reaction>
</comment>
<dbReference type="EC" id="2.7.13.3" evidence="2"/>
<sequence length="494" mass="55323">MIQPENIENSSDKDMSNHSLNIATVIKVFQAIYSEIVLDKLLSKLMKIIMENTGAEKGVLFLLTKGELINRAEANLDSEAVVVQETQIHECEDLPLTVINYVERSRQDVVLSNAFAEDSFTTDPYVVKVKLKSVLCTPIVNRGQLIGVLYLENNQTTGAFTPECWEILRFLLSQAAVSLENAMLHSSAEEKIQETTEELNEKNLQLEQTLQELQRTKSQLIKGEKMSSLGQLVAGIAHEINNPVGFIYGNMSPANEYISDLLNLINLYQEHYPEPVDEIQDEIEDMDLEFLIEDLQKLLNSIKFGAERIRDIVISIRNFSRLDEANMNPINIHENIDSTILILNTRIKEKSDKSEIKIVKNYGSLPEVICYVSQINQVFMNLLANGIDALETMREKKQQFDRQPTITISTEVTDLETVKIKIYDNGSGINSEALSQIFDPFFTTKPVGVGTGLGLSISHSIVVEKHGGNLSCVSEVGKGTEFIIEIPIKPASSN</sequence>
<evidence type="ECO:0000256" key="5">
    <source>
        <dbReference type="ARBA" id="ARBA00023012"/>
    </source>
</evidence>
<dbReference type="SUPFAM" id="SSF55874">
    <property type="entry name" value="ATPase domain of HSP90 chaperone/DNA topoisomerase II/histidine kinase"/>
    <property type="match status" value="1"/>
</dbReference>
<dbReference type="SUPFAM" id="SSF47384">
    <property type="entry name" value="Homodimeric domain of signal transducing histidine kinase"/>
    <property type="match status" value="1"/>
</dbReference>
<dbReference type="OrthoDB" id="9789238at2"/>
<dbReference type="SUPFAM" id="SSF55781">
    <property type="entry name" value="GAF domain-like"/>
    <property type="match status" value="1"/>
</dbReference>
<dbReference type="InterPro" id="IPR003661">
    <property type="entry name" value="HisK_dim/P_dom"/>
</dbReference>
<dbReference type="eggNOG" id="COG2203">
    <property type="taxonomic scope" value="Bacteria"/>
</dbReference>
<dbReference type="eggNOG" id="COG4191">
    <property type="taxonomic scope" value="Bacteria"/>
</dbReference>
<dbReference type="Gene3D" id="3.30.450.40">
    <property type="match status" value="1"/>
</dbReference>
<keyword evidence="3" id="KW-0597">Phosphoprotein</keyword>
<reference evidence="8" key="1">
    <citation type="submission" date="2006-06" db="EMBL/GenBank/DDBJ databases">
        <title>Complete sequence of Trichodesmium erythraeum IMS101.</title>
        <authorList>
            <consortium name="US DOE Joint Genome Institute"/>
            <person name="Copeland A."/>
            <person name="Lucas S."/>
            <person name="Lapidus A."/>
            <person name="Barry K."/>
            <person name="Detter J.C."/>
            <person name="Glavina del Rio T."/>
            <person name="Hammon N."/>
            <person name="Israni S."/>
            <person name="Dalin E."/>
            <person name="Tice H."/>
            <person name="Pitluck S."/>
            <person name="Kiss H."/>
            <person name="Munk A.C."/>
            <person name="Brettin T."/>
            <person name="Bruce D."/>
            <person name="Han C."/>
            <person name="Tapia R."/>
            <person name="Gilna P."/>
            <person name="Schmutz J."/>
            <person name="Larimer F."/>
            <person name="Land M."/>
            <person name="Hauser L."/>
            <person name="Kyrpides N."/>
            <person name="Kim E."/>
            <person name="Richardson P."/>
        </authorList>
    </citation>
    <scope>NUCLEOTIDE SEQUENCE [LARGE SCALE GENOMIC DNA]</scope>
    <source>
        <strain evidence="8">IMS101</strain>
    </source>
</reference>
<dbReference type="PRINTS" id="PR00344">
    <property type="entry name" value="BCTRLSENSOR"/>
</dbReference>
<dbReference type="InterPro" id="IPR036890">
    <property type="entry name" value="HATPase_C_sf"/>
</dbReference>
<dbReference type="EMBL" id="CP000393">
    <property type="protein sequence ID" value="ABG52659.1"/>
    <property type="molecule type" value="Genomic_DNA"/>
</dbReference>
<dbReference type="InterPro" id="IPR003018">
    <property type="entry name" value="GAF"/>
</dbReference>
<dbReference type="HOGENOM" id="CLU_000445_114_39_3"/>
<organism evidence="8">
    <name type="scientific">Trichodesmium erythraeum (strain IMS101)</name>
    <dbReference type="NCBI Taxonomy" id="203124"/>
    <lineage>
        <taxon>Bacteria</taxon>
        <taxon>Bacillati</taxon>
        <taxon>Cyanobacteriota</taxon>
        <taxon>Cyanophyceae</taxon>
        <taxon>Oscillatoriophycideae</taxon>
        <taxon>Oscillatoriales</taxon>
        <taxon>Microcoleaceae</taxon>
        <taxon>Trichodesmium</taxon>
    </lineage>
</organism>
<protein>
    <recommendedName>
        <fullName evidence="2">histidine kinase</fullName>
        <ecNumber evidence="2">2.7.13.3</ecNumber>
    </recommendedName>
</protein>
<dbReference type="PROSITE" id="PS50109">
    <property type="entry name" value="HIS_KIN"/>
    <property type="match status" value="1"/>
</dbReference>
<dbReference type="SMART" id="SM00387">
    <property type="entry name" value="HATPase_c"/>
    <property type="match status" value="1"/>
</dbReference>
<dbReference type="InterPro" id="IPR004358">
    <property type="entry name" value="Sig_transdc_His_kin-like_C"/>
</dbReference>
<dbReference type="RefSeq" id="WP_011612996.1">
    <property type="nucleotide sequence ID" value="NC_008312.1"/>
</dbReference>
<evidence type="ECO:0000256" key="3">
    <source>
        <dbReference type="ARBA" id="ARBA00022553"/>
    </source>
</evidence>
<dbReference type="KEGG" id="ter:Tery_3575"/>
<evidence type="ECO:0000256" key="4">
    <source>
        <dbReference type="ARBA" id="ARBA00022777"/>
    </source>
</evidence>
<dbReference type="InterPro" id="IPR005467">
    <property type="entry name" value="His_kinase_dom"/>
</dbReference>
<dbReference type="AlphaFoldDB" id="Q10YL5"/>
<dbReference type="CDD" id="cd00082">
    <property type="entry name" value="HisKA"/>
    <property type="match status" value="1"/>
</dbReference>
<dbReference type="PANTHER" id="PTHR43065">
    <property type="entry name" value="SENSOR HISTIDINE KINASE"/>
    <property type="match status" value="1"/>
</dbReference>
<dbReference type="InterPro" id="IPR003594">
    <property type="entry name" value="HATPase_dom"/>
</dbReference>
<evidence type="ECO:0000256" key="6">
    <source>
        <dbReference type="SAM" id="Coils"/>
    </source>
</evidence>
<keyword evidence="6" id="KW-0175">Coiled coil</keyword>
<name>Q10YL5_TRIEI</name>
<dbReference type="STRING" id="203124.Tery_3575"/>
<feature type="coiled-coil region" evidence="6">
    <location>
        <begin position="185"/>
        <end position="223"/>
    </location>
</feature>
<dbReference type="PANTHER" id="PTHR43065:SF50">
    <property type="entry name" value="HISTIDINE KINASE"/>
    <property type="match status" value="1"/>
</dbReference>
<feature type="domain" description="Histidine kinase" evidence="7">
    <location>
        <begin position="235"/>
        <end position="490"/>
    </location>
</feature>
<dbReference type="SMART" id="SM00065">
    <property type="entry name" value="GAF"/>
    <property type="match status" value="1"/>
</dbReference>
<dbReference type="GO" id="GO:0000155">
    <property type="term" value="F:phosphorelay sensor kinase activity"/>
    <property type="evidence" value="ECO:0007669"/>
    <property type="project" value="InterPro"/>
</dbReference>
<dbReference type="InterPro" id="IPR036097">
    <property type="entry name" value="HisK_dim/P_sf"/>
</dbReference>
<evidence type="ECO:0000256" key="2">
    <source>
        <dbReference type="ARBA" id="ARBA00012438"/>
    </source>
</evidence>
<gene>
    <name evidence="8" type="ordered locus">Tery_3575</name>
</gene>
<dbReference type="InterPro" id="IPR029016">
    <property type="entry name" value="GAF-like_dom_sf"/>
</dbReference>
<accession>Q10YL5</accession>
<proteinExistence type="predicted"/>
<keyword evidence="4 8" id="KW-0418">Kinase</keyword>
<dbReference type="Pfam" id="PF01590">
    <property type="entry name" value="GAF"/>
    <property type="match status" value="1"/>
</dbReference>
<keyword evidence="8" id="KW-0808">Transferase</keyword>
<dbReference type="Gene3D" id="3.30.565.10">
    <property type="entry name" value="Histidine kinase-like ATPase, C-terminal domain"/>
    <property type="match status" value="1"/>
</dbReference>